<name>A0A2L1GLK6_9BACT</name>
<dbReference type="InterPro" id="IPR025737">
    <property type="entry name" value="FApF"/>
</dbReference>
<dbReference type="KEGG" id="deo:CAY53_02880"/>
<evidence type="ECO:0000313" key="1">
    <source>
        <dbReference type="EMBL" id="AVD70552.1"/>
    </source>
</evidence>
<organism evidence="1 2">
    <name type="scientific">Desulfobulbus oralis</name>
    <dbReference type="NCBI Taxonomy" id="1986146"/>
    <lineage>
        <taxon>Bacteria</taxon>
        <taxon>Pseudomonadati</taxon>
        <taxon>Thermodesulfobacteriota</taxon>
        <taxon>Desulfobulbia</taxon>
        <taxon>Desulfobulbales</taxon>
        <taxon>Desulfobulbaceae</taxon>
        <taxon>Desulfobulbus</taxon>
    </lineage>
</organism>
<protein>
    <recommendedName>
        <fullName evidence="3">Transporter</fullName>
    </recommendedName>
</protein>
<evidence type="ECO:0000313" key="2">
    <source>
        <dbReference type="Proteomes" id="UP000239867"/>
    </source>
</evidence>
<proteinExistence type="predicted"/>
<dbReference type="Pfam" id="PF13557">
    <property type="entry name" value="Phenol_MetA_deg"/>
    <property type="match status" value="1"/>
</dbReference>
<dbReference type="AlphaFoldDB" id="A0A2L1GLK6"/>
<accession>A0A2L1GLK6</accession>
<evidence type="ECO:0008006" key="3">
    <source>
        <dbReference type="Google" id="ProtNLM"/>
    </source>
</evidence>
<keyword evidence="2" id="KW-1185">Reference proteome</keyword>
<reference evidence="1" key="2">
    <citation type="journal article" date="2018" name="MBio">
        <title>Insights into the evolution of host association through the isolation and characterization of a novel human periodontal pathobiont, Desulfobulbus oralis.</title>
        <authorList>
            <person name="Cross K.L."/>
            <person name="Chirania P."/>
            <person name="Xiong W."/>
            <person name="Beall C.J."/>
            <person name="Elkins J.G."/>
            <person name="Giannone R.J."/>
            <person name="Griffen A.L."/>
            <person name="Guss A.M."/>
            <person name="Hettich R.L."/>
            <person name="Joshi S.S."/>
            <person name="Mokrzan E.M."/>
            <person name="Martin R.K."/>
            <person name="Zhulin I.B."/>
            <person name="Leys E.J."/>
            <person name="Podar M."/>
        </authorList>
    </citation>
    <scope>NUCLEOTIDE SEQUENCE [LARGE SCALE GENOMIC DNA]</scope>
    <source>
        <strain evidence="1">ORNL</strain>
    </source>
</reference>
<dbReference type="EMBL" id="CP021255">
    <property type="protein sequence ID" value="AVD70552.1"/>
    <property type="molecule type" value="Genomic_DNA"/>
</dbReference>
<dbReference type="Proteomes" id="UP000239867">
    <property type="component" value="Chromosome"/>
</dbReference>
<sequence>MKRLIAIYVFNAWEERNMSLGTRAKYAFYSTAAICLLTTGQSLAADETPHKTQEMAEAQKQASTRIGPTSGTPVNTMISGGGVIARGKLLTQVNSSFRDKDDIVENAGAGARTSKQLIALLKLRYGLTDNLEALLVPGYIYVHRDAYDRFDSDHLGGPNDAKLGINYGILQQKQGDPLSLCLTLGLNLPTGQSGARHPPGNDVWSYNAALGITKVWPSGHRIDGAVGFTQPTETGNLGVRKDTSFTLTGSYRYIFNPNFDAGLEFTVENSREWQQNGVDMHNGYTEMYAGPAINVNFPDWGMWVGIGAYLPVFRDYDAPTATDDIRIDFKLGKMWSW</sequence>
<reference evidence="1" key="1">
    <citation type="submission" date="2017-05" db="EMBL/GenBank/DDBJ databases">
        <authorList>
            <person name="Song R."/>
            <person name="Chenine A.L."/>
            <person name="Ruprecht R.M."/>
        </authorList>
    </citation>
    <scope>NUCLEOTIDE SEQUENCE</scope>
    <source>
        <strain evidence="1">ORNL</strain>
    </source>
</reference>
<gene>
    <name evidence="1" type="ORF">CAY53_02880</name>
</gene>
<dbReference type="SUPFAM" id="SSF56935">
    <property type="entry name" value="Porins"/>
    <property type="match status" value="1"/>
</dbReference>
<dbReference type="OrthoDB" id="5470320at2"/>